<dbReference type="PANTHER" id="PTHR37042:SF4">
    <property type="entry name" value="OUTER MEMBRANE PROTEIN RV1973"/>
    <property type="match status" value="1"/>
</dbReference>
<comment type="caution">
    <text evidence="3">The sequence shown here is derived from an EMBL/GenBank/DDBJ whole genome shotgun (WGS) entry which is preliminary data.</text>
</comment>
<evidence type="ECO:0008006" key="5">
    <source>
        <dbReference type="Google" id="ProtNLM"/>
    </source>
</evidence>
<dbReference type="EMBL" id="SDPQ02000003">
    <property type="protein sequence ID" value="KAA1395985.1"/>
    <property type="molecule type" value="Genomic_DNA"/>
</dbReference>
<dbReference type="GO" id="GO:0016020">
    <property type="term" value="C:membrane"/>
    <property type="evidence" value="ECO:0007669"/>
    <property type="project" value="UniProtKB-SubCell"/>
</dbReference>
<name>A0A5M4FCG2_9ACTN</name>
<reference evidence="3" key="1">
    <citation type="submission" date="2019-09" db="EMBL/GenBank/DDBJ databases">
        <authorList>
            <person name="Li J."/>
        </authorList>
    </citation>
    <scope>NUCLEOTIDE SEQUENCE [LARGE SCALE GENOMIC DNA]</scope>
    <source>
        <strain evidence="3">JCM 14732</strain>
    </source>
</reference>
<protein>
    <recommendedName>
        <fullName evidence="5">Mce-associated membrane protein</fullName>
    </recommendedName>
</protein>
<evidence type="ECO:0000256" key="1">
    <source>
        <dbReference type="ARBA" id="ARBA00004370"/>
    </source>
</evidence>
<dbReference type="OrthoDB" id="3395172at2"/>
<organism evidence="3 4">
    <name type="scientific">Aeromicrobium ginsengisoli</name>
    <dbReference type="NCBI Taxonomy" id="363867"/>
    <lineage>
        <taxon>Bacteria</taxon>
        <taxon>Bacillati</taxon>
        <taxon>Actinomycetota</taxon>
        <taxon>Actinomycetes</taxon>
        <taxon>Propionibacteriales</taxon>
        <taxon>Nocardioidaceae</taxon>
        <taxon>Aeromicrobium</taxon>
    </lineage>
</organism>
<sequence>MNRTSVINGVLGVLLVALCAWLVLFAVRGDAAAPGSTKSEALASDYSDITRAARAETMAFLSVDHKKMDELTQRVLDGATGTFKKQYQSSVKSLKETAVAQESISKGSVGEIGLSEVDPDAATVFVAAGSKVQNKGTNGKVEDRSWRIKLSMVKKDDRWLVSQLEFVG</sequence>
<dbReference type="Proteomes" id="UP000380867">
    <property type="component" value="Unassembled WGS sequence"/>
</dbReference>
<proteinExistence type="predicted"/>
<dbReference type="AlphaFoldDB" id="A0A5M4FCG2"/>
<comment type="subcellular location">
    <subcellularLocation>
        <location evidence="1">Membrane</location>
    </subcellularLocation>
</comment>
<dbReference type="PANTHER" id="PTHR37042">
    <property type="entry name" value="OUTER MEMBRANE PROTEIN RV1973"/>
    <property type="match status" value="1"/>
</dbReference>
<keyword evidence="4" id="KW-1185">Reference proteome</keyword>
<gene>
    <name evidence="3" type="ORF">ESP70_017815</name>
</gene>
<keyword evidence="2" id="KW-0472">Membrane</keyword>
<dbReference type="RefSeq" id="WP_149690632.1">
    <property type="nucleotide sequence ID" value="NZ_SDPQ02000003.1"/>
</dbReference>
<accession>A0A5M4FCG2</accession>
<evidence type="ECO:0000313" key="3">
    <source>
        <dbReference type="EMBL" id="KAA1395985.1"/>
    </source>
</evidence>
<evidence type="ECO:0000256" key="2">
    <source>
        <dbReference type="ARBA" id="ARBA00023136"/>
    </source>
</evidence>
<evidence type="ECO:0000313" key="4">
    <source>
        <dbReference type="Proteomes" id="UP000380867"/>
    </source>
</evidence>